<sequence length="539" mass="60647">MAEEAVIFPSQPLFMVDRSWQRRKRVKKDVHSHELVLQPSRVPAVTIKVAQTPVGAGSTSVHKSQAKGNAKESGQIQFMTYKPKERVSKQNARSKKVHHSAPAGEQTPASDSTAPIPPCKSVETRKNVLSPTQSTLPGTATALYTVIDPEVSSFQEYMSYYPTRLAASMYPISRALRLAYNPVETIWLPAVVTDEVSLHTILFSCAAHYSFGSGHQTFRDSHLLMKVILNRLNRRLRDGKYTDLTIGAVSCLALYENHLGNHQKWRMHASGMYEMIRARGGFEAVRDVLHMKIYRSDTVGAVDTLSHPHFPRPTRTRKSLYSIMALDSVSPPIPPVILNLDLTPTALNALTELSYLCHALSFAAETLVPVDPLAFDEDVTCIQHDLLRSQEPKQMVAERVCVIAALIFIQTLIREVPFTRLSSSLISRELKTACRAVEPKMLPDELVFWVLFMGGLVSVDTDEYHWFRARLMQFRRGHHDYLTWDKARCQLEKVFWIKSLQEEYGLSLWQSINAPLLPISGPITALTDMDQPGPRGETC</sequence>
<dbReference type="GeneID" id="34593853"/>
<dbReference type="RefSeq" id="XP_022495300.1">
    <property type="nucleotide sequence ID" value="XM_022648722.1"/>
</dbReference>
<reference evidence="2 3" key="1">
    <citation type="submission" date="2016-03" db="EMBL/GenBank/DDBJ databases">
        <title>The draft genome sequence of Fonsecaea nubica causative agent of cutaneous subcutaneous infection in human host.</title>
        <authorList>
            <person name="Costa F."/>
            <person name="Sybren D.H."/>
            <person name="Raittz R.T."/>
            <person name="Weiss V.A."/>
            <person name="Leao A.C."/>
            <person name="Gomes R."/>
            <person name="De Souza E.M."/>
            <person name="Pedrosa F.O."/>
            <person name="Steffens M.B."/>
            <person name="Bombassaro A."/>
            <person name="Tadra-Sfeir M.Z."/>
            <person name="Moreno L.F."/>
            <person name="Najafzadeh M.J."/>
            <person name="Felipe M.S."/>
            <person name="Teixeira M."/>
            <person name="Sun J."/>
            <person name="Xi L."/>
            <person name="Castro M.A."/>
            <person name="Vicente V.A."/>
        </authorList>
    </citation>
    <scope>NUCLEOTIDE SEQUENCE [LARGE SCALE GENOMIC DNA]</scope>
    <source>
        <strain evidence="2 3">CBS 269.64</strain>
    </source>
</reference>
<dbReference type="OrthoDB" id="4158087at2759"/>
<dbReference type="InterPro" id="IPR021858">
    <property type="entry name" value="Fun_TF"/>
</dbReference>
<feature type="region of interest" description="Disordered" evidence="1">
    <location>
        <begin position="87"/>
        <end position="133"/>
    </location>
</feature>
<comment type="caution">
    <text evidence="2">The sequence shown here is derived from an EMBL/GenBank/DDBJ whole genome shotgun (WGS) entry which is preliminary data.</text>
</comment>
<evidence type="ECO:0000313" key="2">
    <source>
        <dbReference type="EMBL" id="OAL25430.1"/>
    </source>
</evidence>
<dbReference type="PANTHER" id="PTHR37540">
    <property type="entry name" value="TRANSCRIPTION FACTOR (ACR-2), PUTATIVE-RELATED-RELATED"/>
    <property type="match status" value="1"/>
</dbReference>
<dbReference type="Proteomes" id="UP000185904">
    <property type="component" value="Unassembled WGS sequence"/>
</dbReference>
<dbReference type="PANTHER" id="PTHR37540:SF5">
    <property type="entry name" value="TRANSCRIPTION FACTOR DOMAIN-CONTAINING PROTEIN"/>
    <property type="match status" value="1"/>
</dbReference>
<protein>
    <recommendedName>
        <fullName evidence="4">Transcription factor domain-containing protein</fullName>
    </recommendedName>
</protein>
<dbReference type="Pfam" id="PF11951">
    <property type="entry name" value="Fungal_trans_2"/>
    <property type="match status" value="2"/>
</dbReference>
<name>A0A178C669_9EURO</name>
<proteinExistence type="predicted"/>
<dbReference type="EMBL" id="LVCJ01000112">
    <property type="protein sequence ID" value="OAL25430.1"/>
    <property type="molecule type" value="Genomic_DNA"/>
</dbReference>
<organism evidence="2 3">
    <name type="scientific">Fonsecaea nubica</name>
    <dbReference type="NCBI Taxonomy" id="856822"/>
    <lineage>
        <taxon>Eukaryota</taxon>
        <taxon>Fungi</taxon>
        <taxon>Dikarya</taxon>
        <taxon>Ascomycota</taxon>
        <taxon>Pezizomycotina</taxon>
        <taxon>Eurotiomycetes</taxon>
        <taxon>Chaetothyriomycetidae</taxon>
        <taxon>Chaetothyriales</taxon>
        <taxon>Herpotrichiellaceae</taxon>
        <taxon>Fonsecaea</taxon>
    </lineage>
</organism>
<keyword evidence="3" id="KW-1185">Reference proteome</keyword>
<accession>A0A178C669</accession>
<evidence type="ECO:0008006" key="4">
    <source>
        <dbReference type="Google" id="ProtNLM"/>
    </source>
</evidence>
<evidence type="ECO:0000313" key="3">
    <source>
        <dbReference type="Proteomes" id="UP000185904"/>
    </source>
</evidence>
<dbReference type="AlphaFoldDB" id="A0A178C669"/>
<gene>
    <name evidence="2" type="ORF">AYO20_10464</name>
</gene>
<evidence type="ECO:0000256" key="1">
    <source>
        <dbReference type="SAM" id="MobiDB-lite"/>
    </source>
</evidence>